<dbReference type="InterPro" id="IPR014309">
    <property type="entry name" value="Xanthine_DH_Mopterin-bd_su"/>
</dbReference>
<dbReference type="AlphaFoldDB" id="A0A0D6AYG8"/>
<proteinExistence type="inferred from homology"/>
<sequence length="780" mass="83401">MSVTRPLPHDAAHLHVTGAARYLDDIPAPANTLHLAFGLSRIAHGRILAMDLSAVRAAPGVVAVLGPDDLDPMPDCSPSAHDEPLLPPGEISYCGQPLFLVIAESHLAARKAARQAEIRHEEWPAILTIDQALAANSRFEDGPQIWERGNAATAIAGAAHRVEGAIEIGGQEHFYLEGQAALALPQEGGDMVLHASTQHPSEIQHKVADALGLPMHAVRVEVRRMGGAFGGKESQGNALAIACALAARATGRPCRMRYDRDDDMVITGKRHDFRIRYRAGADGEGRLTGVEFVQYARCGWARDLSLPVTDRAMLHADNAYFLPAVRIESHRLKTHTQSATAFRGFGGPQGMVGIERVMDHIAHALGRDPLEIRRLNYYDSAAEAGGLSAPRRSSGSAPPEGISAKKKTPFGMEVEDFILHKMTEALARSADYAARRNAVAEWNARHAVLKKGIALTPVKFGISFTLTHLNQAGALVHVYQDGSVQVNHGGTEMGQGLYQKVAQVAAHAFGLPMAAVKITATDTGKVPNTSATAASSGSDLNGMAVKAACDEIRGRIAAHLAATRQTDPAQVRFAGGRVFAGGDEMSFAEAAQHAYQARVSLSATGFYRTPKLSWDRIAGRGRPFLYFAYGAAVSEVVLDTLTGENRILRTDILHDAGTSLNPALDIGQIEGGFVQGAGWLTMEELVWDAKGRLSTHAPSTYKIPAVGDRPQVFNVALWDGANREETIHRSKAVGEPPFMLGISVLMALSDAVAACGPGYPALDAPATPERLLRAIDRVRA</sequence>
<organism evidence="15 16">
    <name type="scientific">Rhodovulum sulfidophilum</name>
    <name type="common">Rhodobacter sulfidophilus</name>
    <dbReference type="NCBI Taxonomy" id="35806"/>
    <lineage>
        <taxon>Bacteria</taxon>
        <taxon>Pseudomonadati</taxon>
        <taxon>Pseudomonadota</taxon>
        <taxon>Alphaproteobacteria</taxon>
        <taxon>Rhodobacterales</taxon>
        <taxon>Paracoccaceae</taxon>
        <taxon>Rhodovulum</taxon>
    </lineage>
</organism>
<keyword evidence="3" id="KW-0500">Molybdenum</keyword>
<feature type="compositionally biased region" description="Low complexity" evidence="13">
    <location>
        <begin position="386"/>
        <end position="399"/>
    </location>
</feature>
<keyword evidence="6" id="KW-0560">Oxidoreductase</keyword>
<dbReference type="SMART" id="SM01008">
    <property type="entry name" value="Ald_Xan_dh_C"/>
    <property type="match status" value="1"/>
</dbReference>
<comment type="subcellular location">
    <subcellularLocation>
        <location evidence="1">Periplasm</location>
    </subcellularLocation>
</comment>
<comment type="subunit">
    <text evidence="10">Heterotrimer composed of PaoA, PaoB and PaoC.</text>
</comment>
<dbReference type="FunFam" id="3.30.365.10:FF:000016">
    <property type="entry name" value="Xanthine dehydrogenase yagR molybdenum-binding subunit"/>
    <property type="match status" value="1"/>
</dbReference>
<evidence type="ECO:0000256" key="4">
    <source>
        <dbReference type="ARBA" id="ARBA00022723"/>
    </source>
</evidence>
<dbReference type="EMBL" id="AP014800">
    <property type="protein sequence ID" value="BAQ67958.1"/>
    <property type="molecule type" value="Genomic_DNA"/>
</dbReference>
<evidence type="ECO:0000256" key="9">
    <source>
        <dbReference type="ARBA" id="ARBA00058870"/>
    </source>
</evidence>
<dbReference type="Gene3D" id="3.90.1170.50">
    <property type="entry name" value="Aldehyde oxidase/xanthine dehydrogenase, a/b hammerhead"/>
    <property type="match status" value="1"/>
</dbReference>
<dbReference type="Pfam" id="PF20256">
    <property type="entry name" value="MoCoBD_2"/>
    <property type="match status" value="1"/>
</dbReference>
<dbReference type="Pfam" id="PF01315">
    <property type="entry name" value="Ald_Xan_dh_C"/>
    <property type="match status" value="1"/>
</dbReference>
<evidence type="ECO:0000256" key="7">
    <source>
        <dbReference type="ARBA" id="ARBA00050952"/>
    </source>
</evidence>
<comment type="cofactor">
    <cofactor evidence="8">
        <name>Mo-molybdopterin cytosine dinucleotide</name>
        <dbReference type="ChEBI" id="CHEBI:71308"/>
    </cofactor>
</comment>
<accession>A0A0D6AYG8</accession>
<evidence type="ECO:0000313" key="16">
    <source>
        <dbReference type="Proteomes" id="UP000064912"/>
    </source>
</evidence>
<evidence type="ECO:0000256" key="11">
    <source>
        <dbReference type="ARBA" id="ARBA00066865"/>
    </source>
</evidence>
<keyword evidence="4" id="KW-0479">Metal-binding</keyword>
<dbReference type="GO" id="GO:0030151">
    <property type="term" value="F:molybdenum ion binding"/>
    <property type="evidence" value="ECO:0007669"/>
    <property type="project" value="InterPro"/>
</dbReference>
<dbReference type="InterPro" id="IPR016208">
    <property type="entry name" value="Ald_Oxase/xanthine_DH-like"/>
</dbReference>
<dbReference type="Proteomes" id="UP000064912">
    <property type="component" value="Chromosome"/>
</dbReference>
<evidence type="ECO:0000256" key="5">
    <source>
        <dbReference type="ARBA" id="ARBA00022764"/>
    </source>
</evidence>
<comment type="catalytic activity">
    <reaction evidence="7">
        <text>an aldehyde + A + H2O = a carboxylate + AH2 + H(+)</text>
        <dbReference type="Rhea" id="RHEA:56856"/>
        <dbReference type="ChEBI" id="CHEBI:13193"/>
        <dbReference type="ChEBI" id="CHEBI:15377"/>
        <dbReference type="ChEBI" id="CHEBI:15378"/>
        <dbReference type="ChEBI" id="CHEBI:17478"/>
        <dbReference type="ChEBI" id="CHEBI:17499"/>
        <dbReference type="ChEBI" id="CHEBI:29067"/>
        <dbReference type="EC" id="1.2.99.6"/>
    </reaction>
</comment>
<feature type="region of interest" description="Disordered" evidence="13">
    <location>
        <begin position="386"/>
        <end position="406"/>
    </location>
</feature>
<evidence type="ECO:0000256" key="12">
    <source>
        <dbReference type="ARBA" id="ARBA00072759"/>
    </source>
</evidence>
<dbReference type="InterPro" id="IPR008274">
    <property type="entry name" value="AldOxase/xan_DH_MoCoBD1"/>
</dbReference>
<dbReference type="GO" id="GO:0005506">
    <property type="term" value="F:iron ion binding"/>
    <property type="evidence" value="ECO:0007669"/>
    <property type="project" value="InterPro"/>
</dbReference>
<evidence type="ECO:0000256" key="1">
    <source>
        <dbReference type="ARBA" id="ARBA00004418"/>
    </source>
</evidence>
<dbReference type="Gene3D" id="3.30.365.10">
    <property type="entry name" value="Aldehyde oxidase/xanthine dehydrogenase, molybdopterin binding domain"/>
    <property type="match status" value="4"/>
</dbReference>
<dbReference type="InterPro" id="IPR000674">
    <property type="entry name" value="Ald_Oxase/Xan_DH_a/b"/>
</dbReference>
<evidence type="ECO:0000256" key="10">
    <source>
        <dbReference type="ARBA" id="ARBA00063749"/>
    </source>
</evidence>
<dbReference type="Pfam" id="PF02738">
    <property type="entry name" value="MoCoBD_1"/>
    <property type="match status" value="1"/>
</dbReference>
<dbReference type="PANTHER" id="PTHR11908">
    <property type="entry name" value="XANTHINE DEHYDROGENASE"/>
    <property type="match status" value="1"/>
</dbReference>
<evidence type="ECO:0000256" key="2">
    <source>
        <dbReference type="ARBA" id="ARBA00006849"/>
    </source>
</evidence>
<dbReference type="PANTHER" id="PTHR11908:SF132">
    <property type="entry name" value="ALDEHYDE OXIDASE 1-RELATED"/>
    <property type="match status" value="1"/>
</dbReference>
<keyword evidence="5" id="KW-0574">Periplasm</keyword>
<dbReference type="GO" id="GO:0042597">
    <property type="term" value="C:periplasmic space"/>
    <property type="evidence" value="ECO:0007669"/>
    <property type="project" value="UniProtKB-SubCell"/>
</dbReference>
<evidence type="ECO:0000256" key="6">
    <source>
        <dbReference type="ARBA" id="ARBA00023002"/>
    </source>
</evidence>
<feature type="domain" description="Aldehyde oxidase/xanthine dehydrogenase a/b hammerhead" evidence="14">
    <location>
        <begin position="17"/>
        <end position="124"/>
    </location>
</feature>
<evidence type="ECO:0000256" key="13">
    <source>
        <dbReference type="SAM" id="MobiDB-lite"/>
    </source>
</evidence>
<dbReference type="NCBIfam" id="TIGR02965">
    <property type="entry name" value="xanthine_xdhB"/>
    <property type="match status" value="1"/>
</dbReference>
<reference evidence="15 16" key="1">
    <citation type="submission" date="2015-02" db="EMBL/GenBank/DDBJ databases">
        <title>Genome sequene of Rhodovulum sulfidophilum DSM 2351.</title>
        <authorList>
            <person name="Nagao N."/>
        </authorList>
    </citation>
    <scope>NUCLEOTIDE SEQUENCE [LARGE SCALE GENOMIC DNA]</scope>
    <source>
        <strain evidence="15 16">DSM 2351</strain>
    </source>
</reference>
<comment type="similarity">
    <text evidence="2">Belongs to the xanthine dehydrogenase family.</text>
</comment>
<dbReference type="InterPro" id="IPR036856">
    <property type="entry name" value="Ald_Oxase/Xan_DH_a/b_sf"/>
</dbReference>
<dbReference type="KEGG" id="rsu:NHU_00790"/>
<dbReference type="GO" id="GO:0047770">
    <property type="term" value="F:carboxylate reductase activity"/>
    <property type="evidence" value="ECO:0007669"/>
    <property type="project" value="UniProtKB-EC"/>
</dbReference>
<evidence type="ECO:0000256" key="3">
    <source>
        <dbReference type="ARBA" id="ARBA00022505"/>
    </source>
</evidence>
<dbReference type="SUPFAM" id="SSF56003">
    <property type="entry name" value="Molybdenum cofactor-binding domain"/>
    <property type="match status" value="1"/>
</dbReference>
<evidence type="ECO:0000313" key="15">
    <source>
        <dbReference type="EMBL" id="BAQ67958.1"/>
    </source>
</evidence>
<dbReference type="SUPFAM" id="SSF54665">
    <property type="entry name" value="CO dehydrogenase molybdoprotein N-domain-like"/>
    <property type="match status" value="1"/>
</dbReference>
<evidence type="ECO:0000259" key="14">
    <source>
        <dbReference type="SMART" id="SM01008"/>
    </source>
</evidence>
<dbReference type="eggNOG" id="COG4631">
    <property type="taxonomic scope" value="Bacteria"/>
</dbReference>
<gene>
    <name evidence="15" type="ORF">NHU_00790</name>
</gene>
<dbReference type="InterPro" id="IPR046867">
    <property type="entry name" value="AldOxase/xan_DH_MoCoBD2"/>
</dbReference>
<protein>
    <recommendedName>
        <fullName evidence="12">Aldehyde oxidoreductase molybdenum-binding subunit PaoC</fullName>
        <ecNumber evidence="11">1.2.99.6</ecNumber>
    </recommendedName>
</protein>
<evidence type="ECO:0000256" key="8">
    <source>
        <dbReference type="ARBA" id="ARBA00053029"/>
    </source>
</evidence>
<dbReference type="EC" id="1.2.99.6" evidence="11"/>
<comment type="function">
    <text evidence="9">Oxidizes aldehydes to the corresponding carboxylic acids with a preference for aromatic aldehydes. It might play a role in the detoxification of aldehydes to avoid cell damage.</text>
</comment>
<dbReference type="FunFam" id="3.30.365.10:FF:000001">
    <property type="entry name" value="Xanthine dehydrogenase oxidase"/>
    <property type="match status" value="1"/>
</dbReference>
<dbReference type="InterPro" id="IPR037165">
    <property type="entry name" value="AldOxase/xan_DH_Mopterin-bd_sf"/>
</dbReference>
<name>A0A0D6AYG8_RHOSU</name>
<dbReference type="PATRIC" id="fig|35806.4.peg.808"/>